<comment type="caution">
    <text evidence="1">The sequence shown here is derived from an EMBL/GenBank/DDBJ whole genome shotgun (WGS) entry which is preliminary data.</text>
</comment>
<gene>
    <name evidence="1" type="ORF">P5X88_20895</name>
</gene>
<protein>
    <submittedName>
        <fullName evidence="1">Uncharacterized protein</fullName>
    </submittedName>
</protein>
<reference evidence="1" key="1">
    <citation type="submission" date="2023-03" db="EMBL/GenBank/DDBJ databases">
        <title>Bacterial isolates from washroom surfaces on a university campus.</title>
        <authorList>
            <person name="Holman D.B."/>
            <person name="Gzyl K.E."/>
            <person name="Taheri A.E."/>
        </authorList>
    </citation>
    <scope>NUCLEOTIDE SEQUENCE</scope>
    <source>
        <strain evidence="1">RD03</strain>
    </source>
</reference>
<sequence>MSTNNFIETDIRRLLNMWRGKIRFKQNEGGIGQLEMVKKYKFTVNGQEKEIVLKRIFTIINSYEFLTVEGNRENIEVKAMVKPNSIPQFEKFCQVLHELEQSHYVESVA</sequence>
<proteinExistence type="predicted"/>
<organism evidence="1 2">
    <name type="scientific">Heyndrickxia oleronia</name>
    <dbReference type="NCBI Taxonomy" id="38875"/>
    <lineage>
        <taxon>Bacteria</taxon>
        <taxon>Bacillati</taxon>
        <taxon>Bacillota</taxon>
        <taxon>Bacilli</taxon>
        <taxon>Bacillales</taxon>
        <taxon>Bacillaceae</taxon>
        <taxon>Heyndrickxia</taxon>
    </lineage>
</organism>
<accession>A0AAW6T0V7</accession>
<dbReference type="GeneID" id="79870100"/>
<dbReference type="EMBL" id="JAROYP010000014">
    <property type="protein sequence ID" value="MDH5163395.1"/>
    <property type="molecule type" value="Genomic_DNA"/>
</dbReference>
<dbReference type="Proteomes" id="UP001159179">
    <property type="component" value="Unassembled WGS sequence"/>
</dbReference>
<name>A0AAW6T0V7_9BACI</name>
<dbReference type="RefSeq" id="WP_212945989.1">
    <property type="nucleotide sequence ID" value="NZ_BOQX01000010.1"/>
</dbReference>
<evidence type="ECO:0000313" key="2">
    <source>
        <dbReference type="Proteomes" id="UP001159179"/>
    </source>
</evidence>
<evidence type="ECO:0000313" key="1">
    <source>
        <dbReference type="EMBL" id="MDH5163395.1"/>
    </source>
</evidence>
<dbReference type="AlphaFoldDB" id="A0AAW6T0V7"/>